<comment type="similarity">
    <text evidence="1">Belongs to the UPF0250 family.</text>
</comment>
<dbReference type="PANTHER" id="PTHR38036">
    <property type="entry name" value="UPF0250 PROTEIN YBED"/>
    <property type="match status" value="1"/>
</dbReference>
<keyword evidence="4" id="KW-1185">Reference proteome</keyword>
<gene>
    <name evidence="3" type="ORF">H9653_05195</name>
</gene>
<name>A0ABR8RI69_9GAMM</name>
<dbReference type="EMBL" id="JACSQR010000009">
    <property type="protein sequence ID" value="MBD7947414.1"/>
    <property type="molecule type" value="Genomic_DNA"/>
</dbReference>
<accession>A0ABR8RI69</accession>
<evidence type="ECO:0000313" key="3">
    <source>
        <dbReference type="EMBL" id="MBD7947414.1"/>
    </source>
</evidence>
<organism evidence="3 4">
    <name type="scientific">Psychrobacter communis</name>
    <dbReference type="NCBI Taxonomy" id="2762238"/>
    <lineage>
        <taxon>Bacteria</taxon>
        <taxon>Pseudomonadati</taxon>
        <taxon>Pseudomonadota</taxon>
        <taxon>Gammaproteobacteria</taxon>
        <taxon>Moraxellales</taxon>
        <taxon>Moraxellaceae</taxon>
        <taxon>Psychrobacter</taxon>
    </lineage>
</organism>
<evidence type="ECO:0000313" key="4">
    <source>
        <dbReference type="Proteomes" id="UP000606724"/>
    </source>
</evidence>
<dbReference type="SUPFAM" id="SSF117991">
    <property type="entry name" value="YbeD/HP0495-like"/>
    <property type="match status" value="1"/>
</dbReference>
<sequence length="140" mass="15544">MTDDPKDTGNTSTGSSNTKNQDNNASQTSKREVKVTELVANDGILKGKKTDVQNPELWEFPMNYPMSIIGHEGEHESLLNEVKLILGSQFPEFDLASMEVKPSKTGRFHSVRANLYLTTVEQVNTLYAALDNAKTVRMVV</sequence>
<dbReference type="InterPro" id="IPR007454">
    <property type="entry name" value="UPF0250_YbeD-like"/>
</dbReference>
<feature type="compositionally biased region" description="Polar residues" evidence="2">
    <location>
        <begin position="19"/>
        <end position="28"/>
    </location>
</feature>
<dbReference type="InterPro" id="IPR027471">
    <property type="entry name" value="YbeD-like_sf"/>
</dbReference>
<dbReference type="Gene3D" id="3.30.70.260">
    <property type="match status" value="1"/>
</dbReference>
<evidence type="ECO:0000256" key="2">
    <source>
        <dbReference type="SAM" id="MobiDB-lite"/>
    </source>
</evidence>
<dbReference type="PANTHER" id="PTHR38036:SF1">
    <property type="entry name" value="UPF0250 PROTEIN YBED"/>
    <property type="match status" value="1"/>
</dbReference>
<reference evidence="3 4" key="1">
    <citation type="submission" date="2020-08" db="EMBL/GenBank/DDBJ databases">
        <title>A Genomic Blueprint of the Chicken Gut Microbiome.</title>
        <authorList>
            <person name="Gilroy R."/>
            <person name="Ravi A."/>
            <person name="Getino M."/>
            <person name="Pursley I."/>
            <person name="Horton D.L."/>
            <person name="Alikhan N.-F."/>
            <person name="Baker D."/>
            <person name="Gharbi K."/>
            <person name="Hall N."/>
            <person name="Watson M."/>
            <person name="Adriaenssens E.M."/>
            <person name="Foster-Nyarko E."/>
            <person name="Jarju S."/>
            <person name="Secka A."/>
            <person name="Antonio M."/>
            <person name="Oren A."/>
            <person name="Chaudhuri R."/>
            <person name="La Ragione R.M."/>
            <person name="Hildebrand F."/>
            <person name="Pallen M.J."/>
        </authorList>
    </citation>
    <scope>NUCLEOTIDE SEQUENCE [LARGE SCALE GENOMIC DNA]</scope>
    <source>
        <strain evidence="3 4">Sa4CVA2</strain>
    </source>
</reference>
<proteinExistence type="inferred from homology"/>
<feature type="region of interest" description="Disordered" evidence="2">
    <location>
        <begin position="1"/>
        <end position="33"/>
    </location>
</feature>
<comment type="caution">
    <text evidence="3">The sequence shown here is derived from an EMBL/GenBank/DDBJ whole genome shotgun (WGS) entry which is preliminary data.</text>
</comment>
<evidence type="ECO:0000256" key="1">
    <source>
        <dbReference type="ARBA" id="ARBA00008460"/>
    </source>
</evidence>
<feature type="compositionally biased region" description="Low complexity" evidence="2">
    <location>
        <begin position="8"/>
        <end position="18"/>
    </location>
</feature>
<dbReference type="Proteomes" id="UP000606724">
    <property type="component" value="Unassembled WGS sequence"/>
</dbReference>
<dbReference type="Pfam" id="PF04359">
    <property type="entry name" value="DUF493"/>
    <property type="match status" value="1"/>
</dbReference>
<protein>
    <submittedName>
        <fullName evidence="3">DUF493 domain-containing protein</fullName>
    </submittedName>
</protein>